<dbReference type="AlphaFoldDB" id="A0A1I4NHL0"/>
<name>A0A1I4NHL0_9BACI</name>
<dbReference type="EMBL" id="FOTY01000018">
    <property type="protein sequence ID" value="SFM14850.1"/>
    <property type="molecule type" value="Genomic_DNA"/>
</dbReference>
<protein>
    <submittedName>
        <fullName evidence="2">Lichenan operon transcriptional antiterminator</fullName>
    </submittedName>
</protein>
<dbReference type="InterPro" id="IPR013011">
    <property type="entry name" value="PTS_EIIB_2"/>
</dbReference>
<dbReference type="Gene3D" id="3.40.50.2300">
    <property type="match status" value="1"/>
</dbReference>
<keyword evidence="3" id="KW-1185">Reference proteome</keyword>
<feature type="domain" description="PTS EIIB type-2" evidence="1">
    <location>
        <begin position="1"/>
        <end position="93"/>
    </location>
</feature>
<dbReference type="GO" id="GO:0009401">
    <property type="term" value="P:phosphoenolpyruvate-dependent sugar phosphotransferase system"/>
    <property type="evidence" value="ECO:0007669"/>
    <property type="project" value="InterPro"/>
</dbReference>
<dbReference type="GO" id="GO:0008982">
    <property type="term" value="F:protein-N(PI)-phosphohistidine-sugar phosphotransferase activity"/>
    <property type="evidence" value="ECO:0007669"/>
    <property type="project" value="InterPro"/>
</dbReference>
<gene>
    <name evidence="2" type="ORF">SAMN04488054_1186</name>
</gene>
<organism evidence="2 3">
    <name type="scientific">Salibacterium qingdaonense</name>
    <dbReference type="NCBI Taxonomy" id="266892"/>
    <lineage>
        <taxon>Bacteria</taxon>
        <taxon>Bacillati</taxon>
        <taxon>Bacillota</taxon>
        <taxon>Bacilli</taxon>
        <taxon>Bacillales</taxon>
        <taxon>Bacillaceae</taxon>
    </lineage>
</organism>
<dbReference type="STRING" id="266892.SAMN04488054_1186"/>
<accession>A0A1I4NHL0</accession>
<dbReference type="CDD" id="cd05568">
    <property type="entry name" value="PTS_IIB_bgl_like"/>
    <property type="match status" value="1"/>
</dbReference>
<proteinExistence type="predicted"/>
<sequence length="103" mass="11850">MAFAVAFDLTIKRSSKLLYYKLKANFGNQLFIEETTELFNLSQYNTKDIDLVINTVPLPEDISIPHIVVNTILGNKDLSLVRSETENTRNHIVKDFLEEEAIY</sequence>
<dbReference type="PROSITE" id="PS51099">
    <property type="entry name" value="PTS_EIIB_TYPE_2"/>
    <property type="match status" value="1"/>
</dbReference>
<dbReference type="Proteomes" id="UP000199668">
    <property type="component" value="Unassembled WGS sequence"/>
</dbReference>
<evidence type="ECO:0000313" key="3">
    <source>
        <dbReference type="Proteomes" id="UP000199668"/>
    </source>
</evidence>
<evidence type="ECO:0000259" key="1">
    <source>
        <dbReference type="PROSITE" id="PS51099"/>
    </source>
</evidence>
<evidence type="ECO:0000313" key="2">
    <source>
        <dbReference type="EMBL" id="SFM14850.1"/>
    </source>
</evidence>
<reference evidence="2 3" key="1">
    <citation type="submission" date="2016-10" db="EMBL/GenBank/DDBJ databases">
        <authorList>
            <person name="de Groot N.N."/>
        </authorList>
    </citation>
    <scope>NUCLEOTIDE SEQUENCE [LARGE SCALE GENOMIC DNA]</scope>
    <source>
        <strain evidence="2 3">CGMCC 1.6134</strain>
    </source>
</reference>